<dbReference type="EMBL" id="QJJK01000004">
    <property type="protein sequence ID" value="PXW60131.1"/>
    <property type="molecule type" value="Genomic_DNA"/>
</dbReference>
<name>A0A2V3U8V2_9HYPH</name>
<dbReference type="InterPro" id="IPR000873">
    <property type="entry name" value="AMP-dep_synth/lig_dom"/>
</dbReference>
<reference evidence="2 3" key="1">
    <citation type="submission" date="2018-05" db="EMBL/GenBank/DDBJ databases">
        <title>Genomic Encyclopedia of Type Strains, Phase IV (KMG-IV): sequencing the most valuable type-strain genomes for metagenomic binning, comparative biology and taxonomic classification.</title>
        <authorList>
            <person name="Goeker M."/>
        </authorList>
    </citation>
    <scope>NUCLEOTIDE SEQUENCE [LARGE SCALE GENOMIC DNA]</scope>
    <source>
        <strain evidence="2 3">DSM 6462</strain>
    </source>
</reference>
<dbReference type="SUPFAM" id="SSF56801">
    <property type="entry name" value="Acetyl-CoA synthetase-like"/>
    <property type="match status" value="1"/>
</dbReference>
<evidence type="ECO:0000313" key="2">
    <source>
        <dbReference type="EMBL" id="PXW60131.1"/>
    </source>
</evidence>
<comment type="caution">
    <text evidence="2">The sequence shown here is derived from an EMBL/GenBank/DDBJ whole genome shotgun (WGS) entry which is preliminary data.</text>
</comment>
<protein>
    <submittedName>
        <fullName evidence="2">AMP-binding enzyme</fullName>
    </submittedName>
</protein>
<gene>
    <name evidence="2" type="ORF">C7450_104183</name>
</gene>
<dbReference type="Proteomes" id="UP000248021">
    <property type="component" value="Unassembled WGS sequence"/>
</dbReference>
<dbReference type="InterPro" id="IPR050237">
    <property type="entry name" value="ATP-dep_AMP-bd_enzyme"/>
</dbReference>
<keyword evidence="3" id="KW-1185">Reference proteome</keyword>
<dbReference type="Pfam" id="PF00501">
    <property type="entry name" value="AMP-binding"/>
    <property type="match status" value="1"/>
</dbReference>
<dbReference type="PANTHER" id="PTHR43767">
    <property type="entry name" value="LONG-CHAIN-FATTY-ACID--COA LIGASE"/>
    <property type="match status" value="1"/>
</dbReference>
<accession>A0A2V3U8V2</accession>
<evidence type="ECO:0000259" key="1">
    <source>
        <dbReference type="Pfam" id="PF00501"/>
    </source>
</evidence>
<organism evidence="2 3">
    <name type="scientific">Chelatococcus asaccharovorans</name>
    <dbReference type="NCBI Taxonomy" id="28210"/>
    <lineage>
        <taxon>Bacteria</taxon>
        <taxon>Pseudomonadati</taxon>
        <taxon>Pseudomonadota</taxon>
        <taxon>Alphaproteobacteria</taxon>
        <taxon>Hyphomicrobiales</taxon>
        <taxon>Chelatococcaceae</taxon>
        <taxon>Chelatococcus</taxon>
    </lineage>
</organism>
<sequence>MDIRCLPIGVRRPMPGVTYPPIADLERYLASGALEARSLAAAFRESFDRNKGRIALIGDGWSLTYDALDILSDRAALAFAKLGLQPLDRIIFQVGNSPNLVVAVLGCLKAGLIPLCTLHAHREVEIAGLGNHAAAKAHFIDTSSENFDFHGFSAHIRTRVPSLQRTVVVNGKPVADALVMAELIDAVDAEEARAFVQQCVMALDTKIRVNFA</sequence>
<feature type="domain" description="AMP-dependent synthetase/ligase" evidence="1">
    <location>
        <begin position="43"/>
        <end position="177"/>
    </location>
</feature>
<dbReference type="PANTHER" id="PTHR43767:SF1">
    <property type="entry name" value="NONRIBOSOMAL PEPTIDE SYNTHASE PES1 (EUROFUNG)-RELATED"/>
    <property type="match status" value="1"/>
</dbReference>
<dbReference type="AlphaFoldDB" id="A0A2V3U8V2"/>
<evidence type="ECO:0000313" key="3">
    <source>
        <dbReference type="Proteomes" id="UP000248021"/>
    </source>
</evidence>
<dbReference type="Gene3D" id="3.40.50.980">
    <property type="match status" value="1"/>
</dbReference>
<proteinExistence type="predicted"/>